<dbReference type="InterPro" id="IPR050986">
    <property type="entry name" value="GutQ/KpsF_isomerases"/>
</dbReference>
<feature type="domain" description="CBS" evidence="6">
    <location>
        <begin position="208"/>
        <end position="266"/>
    </location>
</feature>
<proteinExistence type="inferred from homology"/>
<feature type="domain" description="SIS" evidence="7">
    <location>
        <begin position="40"/>
        <end position="182"/>
    </location>
</feature>
<evidence type="ECO:0000256" key="5">
    <source>
        <dbReference type="PROSITE-ProRule" id="PRU00703"/>
    </source>
</evidence>
<evidence type="ECO:0000313" key="8">
    <source>
        <dbReference type="EMBL" id="BCX48360.1"/>
    </source>
</evidence>
<dbReference type="InterPro" id="IPR004800">
    <property type="entry name" value="KdsD/KpsF-type"/>
</dbReference>
<reference evidence="8 9" key="1">
    <citation type="submission" date="2021-06" db="EMBL/GenBank/DDBJ databases">
        <title>Complete genome of Haloferula helveola possessing various polysaccharide degrading enzymes.</title>
        <authorList>
            <person name="Takami H."/>
            <person name="Huang C."/>
            <person name="Hamasaki K."/>
        </authorList>
    </citation>
    <scope>NUCLEOTIDE SEQUENCE [LARGE SCALE GENOMIC DNA]</scope>
    <source>
        <strain evidence="8 9">CN-1</strain>
    </source>
</reference>
<dbReference type="NCBIfam" id="TIGR00393">
    <property type="entry name" value="kpsF"/>
    <property type="match status" value="1"/>
</dbReference>
<dbReference type="GO" id="GO:0016853">
    <property type="term" value="F:isomerase activity"/>
    <property type="evidence" value="ECO:0007669"/>
    <property type="project" value="UniProtKB-KW"/>
</dbReference>
<evidence type="ECO:0000256" key="2">
    <source>
        <dbReference type="ARBA" id="ARBA00022737"/>
    </source>
</evidence>
<dbReference type="CDD" id="cd05014">
    <property type="entry name" value="SIS_Kpsf"/>
    <property type="match status" value="1"/>
</dbReference>
<dbReference type="Proteomes" id="UP001374893">
    <property type="component" value="Chromosome"/>
</dbReference>
<dbReference type="InterPro" id="IPR046342">
    <property type="entry name" value="CBS_dom_sf"/>
</dbReference>
<sequence>MIPGMDHVSHGRRVIEMEATALQQIAARLGESFAEAVGMLKDVLDRRGKIVVVGIGKSGNIGHKIAATLNSTGSTAVVLNSQNALHGDLGILSDGDAVIALSYSGETAELLDLLPHIKRFDVKLIAMCGRPDSTLSQHSTVTLDTSVEREACPLNLAPTSSSTAMLVMGDALAMVLLEARGFTEEEFARFHPGGALGRALLTRVSDIMRAGDGLATVAEGATVHDALVAMTDARSGACVVLKPDGALAGIFTHGDFARSYQQDAGVGGKPVADLMTRNPISVSGDALAAEAVKTIGAHRIDDVVVLDSAGKPVGLIDTQDLARLKIV</sequence>
<protein>
    <submittedName>
        <fullName evidence="8">Arabinose 5-phosphate isomerase</fullName>
    </submittedName>
</protein>
<evidence type="ECO:0000259" key="7">
    <source>
        <dbReference type="PROSITE" id="PS51464"/>
    </source>
</evidence>
<dbReference type="InterPro" id="IPR000644">
    <property type="entry name" value="CBS_dom"/>
</dbReference>
<evidence type="ECO:0000256" key="4">
    <source>
        <dbReference type="PIRNR" id="PIRNR004692"/>
    </source>
</evidence>
<dbReference type="Gene3D" id="3.10.580.10">
    <property type="entry name" value="CBS-domain"/>
    <property type="match status" value="1"/>
</dbReference>
<dbReference type="CDD" id="cd04604">
    <property type="entry name" value="CBS_pair_SIS_assoc"/>
    <property type="match status" value="1"/>
</dbReference>
<evidence type="ECO:0000313" key="9">
    <source>
        <dbReference type="Proteomes" id="UP001374893"/>
    </source>
</evidence>
<evidence type="ECO:0000256" key="1">
    <source>
        <dbReference type="ARBA" id="ARBA00008165"/>
    </source>
</evidence>
<dbReference type="EMBL" id="AP024702">
    <property type="protein sequence ID" value="BCX48360.1"/>
    <property type="molecule type" value="Genomic_DNA"/>
</dbReference>
<keyword evidence="9" id="KW-1185">Reference proteome</keyword>
<dbReference type="InterPro" id="IPR046348">
    <property type="entry name" value="SIS_dom_sf"/>
</dbReference>
<dbReference type="PROSITE" id="PS51464">
    <property type="entry name" value="SIS"/>
    <property type="match status" value="1"/>
</dbReference>
<dbReference type="Gene3D" id="3.40.50.10490">
    <property type="entry name" value="Glucose-6-phosphate isomerase like protein, domain 1"/>
    <property type="match status" value="1"/>
</dbReference>
<name>A0ABM7RE57_9BACT</name>
<dbReference type="Pfam" id="PF01380">
    <property type="entry name" value="SIS"/>
    <property type="match status" value="1"/>
</dbReference>
<dbReference type="InterPro" id="IPR001347">
    <property type="entry name" value="SIS_dom"/>
</dbReference>
<keyword evidence="8" id="KW-0413">Isomerase</keyword>
<dbReference type="InterPro" id="IPR035474">
    <property type="entry name" value="SIS_Kpsf"/>
</dbReference>
<keyword evidence="3 5" id="KW-0129">CBS domain</keyword>
<dbReference type="PANTHER" id="PTHR42745:SF1">
    <property type="entry name" value="ARABINOSE 5-PHOSPHATE ISOMERASE KDSD"/>
    <property type="match status" value="1"/>
</dbReference>
<dbReference type="PROSITE" id="PS51371">
    <property type="entry name" value="CBS"/>
    <property type="match status" value="2"/>
</dbReference>
<dbReference type="PIRSF" id="PIRSF004692">
    <property type="entry name" value="KdsD_KpsF"/>
    <property type="match status" value="1"/>
</dbReference>
<evidence type="ECO:0000256" key="3">
    <source>
        <dbReference type="ARBA" id="ARBA00023122"/>
    </source>
</evidence>
<dbReference type="Pfam" id="PF00571">
    <property type="entry name" value="CBS"/>
    <property type="match status" value="2"/>
</dbReference>
<dbReference type="PANTHER" id="PTHR42745">
    <property type="match status" value="1"/>
</dbReference>
<dbReference type="SMART" id="SM00116">
    <property type="entry name" value="CBS"/>
    <property type="match status" value="2"/>
</dbReference>
<keyword evidence="2" id="KW-0677">Repeat</keyword>
<accession>A0ABM7RE57</accession>
<evidence type="ECO:0000259" key="6">
    <source>
        <dbReference type="PROSITE" id="PS51371"/>
    </source>
</evidence>
<gene>
    <name evidence="8" type="primary">kpsF</name>
    <name evidence="8" type="ORF">HAHE_22680</name>
</gene>
<feature type="domain" description="CBS" evidence="6">
    <location>
        <begin position="275"/>
        <end position="327"/>
    </location>
</feature>
<dbReference type="SUPFAM" id="SSF53697">
    <property type="entry name" value="SIS domain"/>
    <property type="match status" value="1"/>
</dbReference>
<comment type="similarity">
    <text evidence="1 4">Belongs to the SIS family. GutQ/KpsF subfamily.</text>
</comment>
<organism evidence="8 9">
    <name type="scientific">Haloferula helveola</name>
    <dbReference type="NCBI Taxonomy" id="490095"/>
    <lineage>
        <taxon>Bacteria</taxon>
        <taxon>Pseudomonadati</taxon>
        <taxon>Verrucomicrobiota</taxon>
        <taxon>Verrucomicrobiia</taxon>
        <taxon>Verrucomicrobiales</taxon>
        <taxon>Verrucomicrobiaceae</taxon>
        <taxon>Haloferula</taxon>
    </lineage>
</organism>